<accession>A0A1Q9CLV7</accession>
<reference evidence="2 3" key="1">
    <citation type="submission" date="2016-02" db="EMBL/GenBank/DDBJ databases">
        <title>Genome analysis of coral dinoflagellate symbionts highlights evolutionary adaptations to a symbiotic lifestyle.</title>
        <authorList>
            <person name="Aranda M."/>
            <person name="Li Y."/>
            <person name="Liew Y.J."/>
            <person name="Baumgarten S."/>
            <person name="Simakov O."/>
            <person name="Wilson M."/>
            <person name="Piel J."/>
            <person name="Ashoor H."/>
            <person name="Bougouffa S."/>
            <person name="Bajic V.B."/>
            <person name="Ryu T."/>
            <person name="Ravasi T."/>
            <person name="Bayer T."/>
            <person name="Micklem G."/>
            <person name="Kim H."/>
            <person name="Bhak J."/>
            <person name="Lajeunesse T.C."/>
            <person name="Voolstra C.R."/>
        </authorList>
    </citation>
    <scope>NUCLEOTIDE SEQUENCE [LARGE SCALE GENOMIC DNA]</scope>
    <source>
        <strain evidence="2 3">CCMP2467</strain>
    </source>
</reference>
<organism evidence="2 3">
    <name type="scientific">Symbiodinium microadriaticum</name>
    <name type="common">Dinoflagellate</name>
    <name type="synonym">Zooxanthella microadriatica</name>
    <dbReference type="NCBI Taxonomy" id="2951"/>
    <lineage>
        <taxon>Eukaryota</taxon>
        <taxon>Sar</taxon>
        <taxon>Alveolata</taxon>
        <taxon>Dinophyceae</taxon>
        <taxon>Suessiales</taxon>
        <taxon>Symbiodiniaceae</taxon>
        <taxon>Symbiodinium</taxon>
    </lineage>
</organism>
<proteinExistence type="predicted"/>
<comment type="caution">
    <text evidence="2">The sequence shown here is derived from an EMBL/GenBank/DDBJ whole genome shotgun (WGS) entry which is preliminary data.</text>
</comment>
<feature type="compositionally biased region" description="Low complexity" evidence="1">
    <location>
        <begin position="74"/>
        <end position="86"/>
    </location>
</feature>
<dbReference type="OrthoDB" id="10300139at2759"/>
<dbReference type="AlphaFoldDB" id="A0A1Q9CLV7"/>
<protein>
    <submittedName>
        <fullName evidence="2">Uncharacterized protein</fullName>
    </submittedName>
</protein>
<dbReference type="EMBL" id="LSRX01001083">
    <property type="protein sequence ID" value="OLP83913.1"/>
    <property type="molecule type" value="Genomic_DNA"/>
</dbReference>
<sequence length="164" mass="17296">MVRTSGIADGTQYTDRADEIFRKLRMSVSMTLLANDASGKAFWSTVAAYVCRNTVDRSSPYAVLTHGSSGHIFSGASSPPSGNAPGQRTGQMQAAPSFQRPGPHSSNSWVELSSALSQHAIAAPIDGFISLLSMAERSGAPKAECPLLAAASSQNHWCIVSKLQ</sequence>
<gene>
    <name evidence="2" type="ORF">AK812_SmicGene35262</name>
</gene>
<name>A0A1Q9CLV7_SYMMI</name>
<feature type="region of interest" description="Disordered" evidence="1">
    <location>
        <begin position="74"/>
        <end position="106"/>
    </location>
</feature>
<evidence type="ECO:0000313" key="3">
    <source>
        <dbReference type="Proteomes" id="UP000186817"/>
    </source>
</evidence>
<evidence type="ECO:0000256" key="1">
    <source>
        <dbReference type="SAM" id="MobiDB-lite"/>
    </source>
</evidence>
<evidence type="ECO:0000313" key="2">
    <source>
        <dbReference type="EMBL" id="OLP83913.1"/>
    </source>
</evidence>
<dbReference type="Proteomes" id="UP000186817">
    <property type="component" value="Unassembled WGS sequence"/>
</dbReference>
<keyword evidence="3" id="KW-1185">Reference proteome</keyword>